<evidence type="ECO:0000256" key="8">
    <source>
        <dbReference type="PROSITE-ProRule" id="PRU01016"/>
    </source>
</evidence>
<dbReference type="PROSITE" id="PS00094">
    <property type="entry name" value="C5_MTASE_1"/>
    <property type="match status" value="1"/>
</dbReference>
<keyword evidence="7" id="KW-1258">Restriction-modification system evasion by virus</keyword>
<keyword evidence="4 8" id="KW-0808">Transferase</keyword>
<keyword evidence="6" id="KW-0899">Viral immunoevasion</keyword>
<dbReference type="Pfam" id="PF00145">
    <property type="entry name" value="DNA_methylase"/>
    <property type="match status" value="1"/>
</dbReference>
<sequence length="348" mass="36493">GFETVAFCEIEPFPRKVLAKHWPEVPIYDDVRTLTAERLAADGIAVDVICGGFPCQDISTAGKGAGLAGERSGLWSEIARLAGELQPQFIIVENVAALLGRGLGDVLGDLASLGYDAEWHCIPAAYVGAPHRRDRIWIVAYPCGELVQQYRAFGQLAGETRTGQGGEEERQRVWDATGSGSEALADAASCGRVQGDQNTSRQHCECREAVAGFADRGEVVANPISFGQSRQGQPLVAGSQAPLIDRQAVDAFAGGLGDIWRTEPDVGRVANGVPDRAHRLKGLGNAVVPQIPELIGHAILAAIQSRSVLSAAGSGASSFSPVNLPAVAADQGGGRLCVPFHATEIAGE</sequence>
<dbReference type="GO" id="GO:0032259">
    <property type="term" value="P:methylation"/>
    <property type="evidence" value="ECO:0007669"/>
    <property type="project" value="UniProtKB-KW"/>
</dbReference>
<dbReference type="PROSITE" id="PS51679">
    <property type="entry name" value="SAM_MT_C5"/>
    <property type="match status" value="1"/>
</dbReference>
<accession>A0A6J5LV97</accession>
<evidence type="ECO:0000256" key="7">
    <source>
        <dbReference type="ARBA" id="ARBA00033479"/>
    </source>
</evidence>
<comment type="similarity">
    <text evidence="8">Belongs to the class I-like SAM-binding methyltransferase superfamily. C5-methyltransferase family.</text>
</comment>
<dbReference type="EMBL" id="LR796336">
    <property type="protein sequence ID" value="CAB4137712.1"/>
    <property type="molecule type" value="Genomic_DNA"/>
</dbReference>
<dbReference type="InterPro" id="IPR001525">
    <property type="entry name" value="C5_MeTfrase"/>
</dbReference>
<gene>
    <name evidence="9" type="ORF">UFOVP319_63</name>
</gene>
<dbReference type="InterPro" id="IPR018117">
    <property type="entry name" value="C5_DNA_meth_AS"/>
</dbReference>
<dbReference type="GO" id="GO:0099018">
    <property type="term" value="P:symbiont-mediated evasion of host restriction-modification system"/>
    <property type="evidence" value="ECO:0007669"/>
    <property type="project" value="UniProtKB-KW"/>
</dbReference>
<evidence type="ECO:0000256" key="4">
    <source>
        <dbReference type="ARBA" id="ARBA00022679"/>
    </source>
</evidence>
<dbReference type="GO" id="GO:0003677">
    <property type="term" value="F:DNA binding"/>
    <property type="evidence" value="ECO:0007669"/>
    <property type="project" value="TreeGrafter"/>
</dbReference>
<dbReference type="SUPFAM" id="SSF53335">
    <property type="entry name" value="S-adenosyl-L-methionine-dependent methyltransferases"/>
    <property type="match status" value="1"/>
</dbReference>
<evidence type="ECO:0000256" key="2">
    <source>
        <dbReference type="ARBA" id="ARBA00022603"/>
    </source>
</evidence>
<evidence type="ECO:0000256" key="5">
    <source>
        <dbReference type="ARBA" id="ARBA00022691"/>
    </source>
</evidence>
<keyword evidence="5 8" id="KW-0949">S-adenosyl-L-methionine</keyword>
<protein>
    <recommendedName>
        <fullName evidence="1">DNA (cytosine-5-)-methyltransferase</fullName>
        <ecNumber evidence="1">2.1.1.37</ecNumber>
    </recommendedName>
</protein>
<name>A0A6J5LV97_9CAUD</name>
<evidence type="ECO:0000256" key="1">
    <source>
        <dbReference type="ARBA" id="ARBA00011975"/>
    </source>
</evidence>
<keyword evidence="2 8" id="KW-0489">Methyltransferase</keyword>
<dbReference type="PANTHER" id="PTHR10629">
    <property type="entry name" value="CYTOSINE-SPECIFIC METHYLTRANSFERASE"/>
    <property type="match status" value="1"/>
</dbReference>
<dbReference type="GO" id="GO:0044027">
    <property type="term" value="P:negative regulation of gene expression via chromosomal CpG island methylation"/>
    <property type="evidence" value="ECO:0007669"/>
    <property type="project" value="TreeGrafter"/>
</dbReference>
<dbReference type="EC" id="2.1.1.37" evidence="1"/>
<dbReference type="GO" id="GO:0052170">
    <property type="term" value="P:symbiont-mediated suppression of host innate immune response"/>
    <property type="evidence" value="ECO:0007669"/>
    <property type="project" value="UniProtKB-KW"/>
</dbReference>
<dbReference type="InterPro" id="IPR029063">
    <property type="entry name" value="SAM-dependent_MTases_sf"/>
</dbReference>
<dbReference type="Gene3D" id="3.40.50.150">
    <property type="entry name" value="Vaccinia Virus protein VP39"/>
    <property type="match status" value="1"/>
</dbReference>
<dbReference type="PANTHER" id="PTHR10629:SF52">
    <property type="entry name" value="DNA (CYTOSINE-5)-METHYLTRANSFERASE 1"/>
    <property type="match status" value="1"/>
</dbReference>
<dbReference type="InterPro" id="IPR050390">
    <property type="entry name" value="C5-Methyltransferase"/>
</dbReference>
<organism evidence="9">
    <name type="scientific">uncultured Caudovirales phage</name>
    <dbReference type="NCBI Taxonomy" id="2100421"/>
    <lineage>
        <taxon>Viruses</taxon>
        <taxon>Duplodnaviria</taxon>
        <taxon>Heunggongvirae</taxon>
        <taxon>Uroviricota</taxon>
        <taxon>Caudoviricetes</taxon>
        <taxon>Peduoviridae</taxon>
        <taxon>Maltschvirus</taxon>
        <taxon>Maltschvirus maltsch</taxon>
    </lineage>
</organism>
<evidence type="ECO:0000313" key="9">
    <source>
        <dbReference type="EMBL" id="CAB4137712.1"/>
    </source>
</evidence>
<feature type="active site" evidence="8">
    <location>
        <position position="55"/>
    </location>
</feature>
<reference evidence="9" key="1">
    <citation type="submission" date="2020-04" db="EMBL/GenBank/DDBJ databases">
        <authorList>
            <person name="Chiriac C."/>
            <person name="Salcher M."/>
            <person name="Ghai R."/>
            <person name="Kavagutti S V."/>
        </authorList>
    </citation>
    <scope>NUCLEOTIDE SEQUENCE</scope>
</reference>
<evidence type="ECO:0000256" key="3">
    <source>
        <dbReference type="ARBA" id="ARBA00022632"/>
    </source>
</evidence>
<evidence type="ECO:0000256" key="6">
    <source>
        <dbReference type="ARBA" id="ARBA00023280"/>
    </source>
</evidence>
<dbReference type="GO" id="GO:0003886">
    <property type="term" value="F:DNA (cytosine-5-)-methyltransferase activity"/>
    <property type="evidence" value="ECO:0007669"/>
    <property type="project" value="UniProtKB-EC"/>
</dbReference>
<proteinExistence type="inferred from homology"/>
<keyword evidence="3" id="KW-0945">Host-virus interaction</keyword>
<keyword evidence="3" id="KW-1090">Inhibition of host innate immune response by virus</keyword>
<feature type="non-terminal residue" evidence="9">
    <location>
        <position position="1"/>
    </location>
</feature>